<protein>
    <submittedName>
        <fullName evidence="2">Uncharacterized protein</fullName>
    </submittedName>
</protein>
<keyword evidence="1" id="KW-1133">Transmembrane helix</keyword>
<comment type="caution">
    <text evidence="2">The sequence shown here is derived from an EMBL/GenBank/DDBJ whole genome shotgun (WGS) entry which is preliminary data.</text>
</comment>
<feature type="transmembrane region" description="Helical" evidence="1">
    <location>
        <begin position="12"/>
        <end position="32"/>
    </location>
</feature>
<reference evidence="2 3" key="1">
    <citation type="submission" date="2015-08" db="EMBL/GenBank/DDBJ databases">
        <title>Draft Genome Sequence of Bacillus vietnamensis UCD-SED5.</title>
        <authorList>
            <person name="Lee R.D."/>
            <person name="Jospin G."/>
            <person name="Lang J.M."/>
            <person name="Coil D.A."/>
            <person name="Eisen J.A."/>
        </authorList>
    </citation>
    <scope>NUCLEOTIDE SEQUENCE [LARGE SCALE GENOMIC DNA]</scope>
    <source>
        <strain evidence="2 3">UCD-SED5</strain>
    </source>
</reference>
<evidence type="ECO:0000313" key="3">
    <source>
        <dbReference type="Proteomes" id="UP000050398"/>
    </source>
</evidence>
<organism evidence="2 3">
    <name type="scientific">Rossellomorea vietnamensis</name>
    <dbReference type="NCBI Taxonomy" id="218284"/>
    <lineage>
        <taxon>Bacteria</taxon>
        <taxon>Bacillati</taxon>
        <taxon>Bacillota</taxon>
        <taxon>Bacilli</taxon>
        <taxon>Bacillales</taxon>
        <taxon>Bacillaceae</taxon>
        <taxon>Rossellomorea</taxon>
    </lineage>
</organism>
<evidence type="ECO:0000313" key="2">
    <source>
        <dbReference type="EMBL" id="KPL60939.1"/>
    </source>
</evidence>
<dbReference type="PATRIC" id="fig|218284.4.peg.885"/>
<keyword evidence="1" id="KW-0472">Membrane</keyword>
<sequence>MDRMSEKTFQMKLWLMAVLGSIALFVVTKYIWEEANNVLLLVYLLVGFLMNFFISKIRNLRA</sequence>
<name>A0A0P6WT81_9BACI</name>
<accession>A0A0P6WT81</accession>
<evidence type="ECO:0000256" key="1">
    <source>
        <dbReference type="SAM" id="Phobius"/>
    </source>
</evidence>
<dbReference type="Proteomes" id="UP000050398">
    <property type="component" value="Unassembled WGS sequence"/>
</dbReference>
<proteinExistence type="predicted"/>
<dbReference type="AlphaFoldDB" id="A0A0P6WT81"/>
<dbReference type="EMBL" id="LIXZ01000002">
    <property type="protein sequence ID" value="KPL60939.1"/>
    <property type="molecule type" value="Genomic_DNA"/>
</dbReference>
<feature type="transmembrane region" description="Helical" evidence="1">
    <location>
        <begin position="38"/>
        <end position="54"/>
    </location>
</feature>
<gene>
    <name evidence="2" type="ORF">AM506_04200</name>
</gene>
<keyword evidence="1" id="KW-0812">Transmembrane</keyword>